<dbReference type="SMART" id="SM00320">
    <property type="entry name" value="WD40"/>
    <property type="match status" value="7"/>
</dbReference>
<accession>A0ABD2MJD8</accession>
<dbReference type="InterPro" id="IPR045151">
    <property type="entry name" value="DCAF8"/>
</dbReference>
<dbReference type="InterPro" id="IPR015943">
    <property type="entry name" value="WD40/YVTN_repeat-like_dom_sf"/>
</dbReference>
<evidence type="ECO:0000313" key="6">
    <source>
        <dbReference type="Proteomes" id="UP001516400"/>
    </source>
</evidence>
<dbReference type="Pfam" id="PF00400">
    <property type="entry name" value="WD40"/>
    <property type="match status" value="3"/>
</dbReference>
<dbReference type="PANTHER" id="PTHR15574">
    <property type="entry name" value="WD REPEAT DOMAIN-CONTAINING FAMILY"/>
    <property type="match status" value="1"/>
</dbReference>
<dbReference type="InterPro" id="IPR036322">
    <property type="entry name" value="WD40_repeat_dom_sf"/>
</dbReference>
<keyword evidence="2" id="KW-0677">Repeat</keyword>
<proteinExistence type="predicted"/>
<keyword evidence="6" id="KW-1185">Reference proteome</keyword>
<dbReference type="Gene3D" id="2.130.10.10">
    <property type="entry name" value="YVTN repeat-like/Quinoprotein amine dehydrogenase"/>
    <property type="match status" value="1"/>
</dbReference>
<feature type="compositionally biased region" description="Basic residues" evidence="4">
    <location>
        <begin position="23"/>
        <end position="32"/>
    </location>
</feature>
<feature type="repeat" description="WD" evidence="3">
    <location>
        <begin position="192"/>
        <end position="233"/>
    </location>
</feature>
<feature type="compositionally biased region" description="Polar residues" evidence="4">
    <location>
        <begin position="33"/>
        <end position="66"/>
    </location>
</feature>
<dbReference type="Proteomes" id="UP001516400">
    <property type="component" value="Unassembled WGS sequence"/>
</dbReference>
<comment type="caution">
    <text evidence="5">The sequence shown here is derived from an EMBL/GenBank/DDBJ whole genome shotgun (WGS) entry which is preliminary data.</text>
</comment>
<feature type="compositionally biased region" description="Basic residues" evidence="4">
    <location>
        <begin position="69"/>
        <end position="81"/>
    </location>
</feature>
<protein>
    <recommendedName>
        <fullName evidence="7">DDB1- and CUL4-associated factor 8</fullName>
    </recommendedName>
</protein>
<dbReference type="PROSITE" id="PS50294">
    <property type="entry name" value="WD_REPEATS_REGION"/>
    <property type="match status" value="1"/>
</dbReference>
<evidence type="ECO:0000256" key="2">
    <source>
        <dbReference type="ARBA" id="ARBA00022737"/>
    </source>
</evidence>
<dbReference type="AlphaFoldDB" id="A0ABD2MJD8"/>
<keyword evidence="1 3" id="KW-0853">WD repeat</keyword>
<feature type="compositionally biased region" description="Acidic residues" evidence="4">
    <location>
        <begin position="573"/>
        <end position="598"/>
    </location>
</feature>
<evidence type="ECO:0000313" key="5">
    <source>
        <dbReference type="EMBL" id="KAL3266468.1"/>
    </source>
</evidence>
<reference evidence="5 6" key="1">
    <citation type="journal article" date="2021" name="BMC Biol.">
        <title>Horizontally acquired antibacterial genes associated with adaptive radiation of ladybird beetles.</title>
        <authorList>
            <person name="Li H.S."/>
            <person name="Tang X.F."/>
            <person name="Huang Y.H."/>
            <person name="Xu Z.Y."/>
            <person name="Chen M.L."/>
            <person name="Du X.Y."/>
            <person name="Qiu B.Y."/>
            <person name="Chen P.T."/>
            <person name="Zhang W."/>
            <person name="Slipinski A."/>
            <person name="Escalona H.E."/>
            <person name="Waterhouse R.M."/>
            <person name="Zwick A."/>
            <person name="Pang H."/>
        </authorList>
    </citation>
    <scope>NUCLEOTIDE SEQUENCE [LARGE SCALE GENOMIC DNA]</scope>
    <source>
        <strain evidence="5">SYSU2018</strain>
    </source>
</reference>
<dbReference type="PROSITE" id="PS50082">
    <property type="entry name" value="WD_REPEATS_2"/>
    <property type="match status" value="1"/>
</dbReference>
<dbReference type="InterPro" id="IPR001680">
    <property type="entry name" value="WD40_rpt"/>
</dbReference>
<dbReference type="SUPFAM" id="SSF50978">
    <property type="entry name" value="WD40 repeat-like"/>
    <property type="match status" value="1"/>
</dbReference>
<evidence type="ECO:0000256" key="4">
    <source>
        <dbReference type="SAM" id="MobiDB-lite"/>
    </source>
</evidence>
<feature type="compositionally biased region" description="Acidic residues" evidence="4">
    <location>
        <begin position="92"/>
        <end position="104"/>
    </location>
</feature>
<organism evidence="5 6">
    <name type="scientific">Cryptolaemus montrouzieri</name>
    <dbReference type="NCBI Taxonomy" id="559131"/>
    <lineage>
        <taxon>Eukaryota</taxon>
        <taxon>Metazoa</taxon>
        <taxon>Ecdysozoa</taxon>
        <taxon>Arthropoda</taxon>
        <taxon>Hexapoda</taxon>
        <taxon>Insecta</taxon>
        <taxon>Pterygota</taxon>
        <taxon>Neoptera</taxon>
        <taxon>Endopterygota</taxon>
        <taxon>Coleoptera</taxon>
        <taxon>Polyphaga</taxon>
        <taxon>Cucujiformia</taxon>
        <taxon>Coccinelloidea</taxon>
        <taxon>Coccinellidae</taxon>
        <taxon>Scymninae</taxon>
        <taxon>Scymnini</taxon>
        <taxon>Cryptolaemus</taxon>
    </lineage>
</organism>
<dbReference type="EMBL" id="JABFTP020000001">
    <property type="protein sequence ID" value="KAL3266468.1"/>
    <property type="molecule type" value="Genomic_DNA"/>
</dbReference>
<feature type="region of interest" description="Disordered" evidence="4">
    <location>
        <begin position="1"/>
        <end position="143"/>
    </location>
</feature>
<feature type="region of interest" description="Disordered" evidence="4">
    <location>
        <begin position="564"/>
        <end position="611"/>
    </location>
</feature>
<evidence type="ECO:0000256" key="1">
    <source>
        <dbReference type="ARBA" id="ARBA00022574"/>
    </source>
</evidence>
<evidence type="ECO:0008006" key="7">
    <source>
        <dbReference type="Google" id="ProtNLM"/>
    </source>
</evidence>
<name>A0ABD2MJD8_9CUCU</name>
<feature type="compositionally biased region" description="Low complexity" evidence="4">
    <location>
        <begin position="109"/>
        <end position="122"/>
    </location>
</feature>
<gene>
    <name evidence="5" type="ORF">HHI36_010639</name>
</gene>
<sequence>MDENNLSDSDTDNKDTCDNNHINRNRNNKRLKIQSSPSDGGTSNSPFSNVEQPDAASTSNDNCSPSTRTRTKNYRNRNYRNNRREDSSANESGEDEEAVMEENNAEPNFSFDEYSSSPESSSTVILERDTDSDTEEPQVLKKQKPKHTWYVVPEVLKRQLGYSSKLHTAELFRNQCYGSLHCVQRLELMYKLEEHFGCVNSLNFYPDGSLLASGSDDLYIVVWDWKVGKCLVKYLTKHRMNVFQSKFLHISGDLHIASCSRDGQVRIARLSNEGGVRENRKLGCHKAACHKLTVLPDQPQIILSAGEDGVVLSHDIRKTKSDHIVNVKVDGRHVPLYSIHGHPLRTHEFCVGGQDDMVRVYDQRKTASTLFTYHPFKKSEPNYYRGLHVTSAMYNYNGEEILASYNDADIFLFDVNSPPGEYVHKYEGHRNGATIKGVSFYGPKSEFIVSGSDCGNVFFWEKNTEAIVQCMLGDDSGVVNCLEPHPQLPYICTSGLDWDVKVWVPSCETEPTLEKLPQIIKKNKKLRSTLGLAADAPVLWMLWQRLRRSGSSVQRELREMNFGSLDFGASSGSDDDDDEDLNETNGDDEDEDDEDDNDNGSIDFTSECTTS</sequence>
<evidence type="ECO:0000256" key="3">
    <source>
        <dbReference type="PROSITE-ProRule" id="PRU00221"/>
    </source>
</evidence>
<dbReference type="PANTHER" id="PTHR15574:SF21">
    <property type="entry name" value="DDB1- AND CUL4-ASSOCIATED FACTOR 8"/>
    <property type="match status" value="1"/>
</dbReference>